<evidence type="ECO:0000313" key="1">
    <source>
        <dbReference type="EMBL" id="KAK2754160.1"/>
    </source>
</evidence>
<dbReference type="AlphaFoldDB" id="A0AAE0D4T2"/>
<evidence type="ECO:0000313" key="2">
    <source>
        <dbReference type="Proteomes" id="UP001281614"/>
    </source>
</evidence>
<protein>
    <submittedName>
        <fullName evidence="1">Uncharacterized protein</fullName>
    </submittedName>
</protein>
<proteinExistence type="predicted"/>
<keyword evidence="2" id="KW-1185">Reference proteome</keyword>
<dbReference type="EMBL" id="VYYT01000234">
    <property type="protein sequence ID" value="KAK2754160.1"/>
    <property type="molecule type" value="Genomic_DNA"/>
</dbReference>
<accession>A0AAE0D4T2</accession>
<sequence length="127" mass="13920">MPFYGREAHPELNAEKDRRAVEGATGGSERLALAGVHFETRTAARLESVADSRTFCFGVLDGGTGLRIRPVEQRQPFGLATEPTGLDVASILGLYTSEYSRVDLRVYVIFPHTKCRLNGSLAFMAVM</sequence>
<comment type="caution">
    <text evidence="1">The sequence shown here is derived from an EMBL/GenBank/DDBJ whole genome shotgun (WGS) entry which is preliminary data.</text>
</comment>
<dbReference type="Proteomes" id="UP001281614">
    <property type="component" value="Unassembled WGS sequence"/>
</dbReference>
<gene>
    <name evidence="1" type="ORF">CKAH01_06098</name>
</gene>
<reference evidence="1" key="1">
    <citation type="submission" date="2023-02" db="EMBL/GenBank/DDBJ databases">
        <title>Colletotrichum kahawae CIFC_Que2 genome sequencing and assembly.</title>
        <authorList>
            <person name="Baroncelli R."/>
        </authorList>
    </citation>
    <scope>NUCLEOTIDE SEQUENCE</scope>
    <source>
        <strain evidence="1">CIFC_Que2</strain>
    </source>
</reference>
<organism evidence="1 2">
    <name type="scientific">Colletotrichum kahawae</name>
    <name type="common">Coffee berry disease fungus</name>
    <dbReference type="NCBI Taxonomy" id="34407"/>
    <lineage>
        <taxon>Eukaryota</taxon>
        <taxon>Fungi</taxon>
        <taxon>Dikarya</taxon>
        <taxon>Ascomycota</taxon>
        <taxon>Pezizomycotina</taxon>
        <taxon>Sordariomycetes</taxon>
        <taxon>Hypocreomycetidae</taxon>
        <taxon>Glomerellales</taxon>
        <taxon>Glomerellaceae</taxon>
        <taxon>Colletotrichum</taxon>
        <taxon>Colletotrichum gloeosporioides species complex</taxon>
    </lineage>
</organism>
<name>A0AAE0D4T2_COLKA</name>